<dbReference type="RefSeq" id="WP_381500346.1">
    <property type="nucleotide sequence ID" value="NZ_JBHUOM010000002.1"/>
</dbReference>
<accession>A0ABW6AJ20</accession>
<dbReference type="Pfam" id="PF13649">
    <property type="entry name" value="Methyltransf_25"/>
    <property type="match status" value="1"/>
</dbReference>
<feature type="domain" description="Methyltransferase" evidence="1">
    <location>
        <begin position="47"/>
        <end position="145"/>
    </location>
</feature>
<name>A0ABW6AJ20_9BACT</name>
<keyword evidence="2" id="KW-0489">Methyltransferase</keyword>
<keyword evidence="3" id="KW-1185">Reference proteome</keyword>
<dbReference type="GO" id="GO:0032259">
    <property type="term" value="P:methylation"/>
    <property type="evidence" value="ECO:0007669"/>
    <property type="project" value="UniProtKB-KW"/>
</dbReference>
<comment type="caution">
    <text evidence="2">The sequence shown here is derived from an EMBL/GenBank/DDBJ whole genome shotgun (WGS) entry which is preliminary data.</text>
</comment>
<dbReference type="GO" id="GO:0008168">
    <property type="term" value="F:methyltransferase activity"/>
    <property type="evidence" value="ECO:0007669"/>
    <property type="project" value="UniProtKB-KW"/>
</dbReference>
<dbReference type="EC" id="2.1.1.-" evidence="2"/>
<dbReference type="Gene3D" id="3.40.50.150">
    <property type="entry name" value="Vaccinia Virus protein VP39"/>
    <property type="match status" value="1"/>
</dbReference>
<dbReference type="Proteomes" id="UP001597512">
    <property type="component" value="Unassembled WGS sequence"/>
</dbReference>
<sequence length="214" mass="24007">MVAKTSTSGDFNWIAPVYDALAFTVFGHKLQRAQLVFLDQIPTATSVLIVGGGTGWLLEQVLLRCQPKRVVYLETSTQMLARASRRMVHKSLLGSVEFRLGDETTLLPGEPFDVIITPFVLDLFSETTLQVNFIPQLLSVLKPTGQWFVTDFVQTDSWWQKALLWSMIRFFGLTAGIRVGALADWQQCMARAGLTLRARKPQVGGMVSTEVWKR</sequence>
<reference evidence="3" key="1">
    <citation type="journal article" date="2019" name="Int. J. Syst. Evol. Microbiol.">
        <title>The Global Catalogue of Microorganisms (GCM) 10K type strain sequencing project: providing services to taxonomists for standard genome sequencing and annotation.</title>
        <authorList>
            <consortium name="The Broad Institute Genomics Platform"/>
            <consortium name="The Broad Institute Genome Sequencing Center for Infectious Disease"/>
            <person name="Wu L."/>
            <person name="Ma J."/>
        </authorList>
    </citation>
    <scope>NUCLEOTIDE SEQUENCE [LARGE SCALE GENOMIC DNA]</scope>
    <source>
        <strain evidence="3">KCTC 52490</strain>
    </source>
</reference>
<evidence type="ECO:0000259" key="1">
    <source>
        <dbReference type="Pfam" id="PF13649"/>
    </source>
</evidence>
<organism evidence="2 3">
    <name type="scientific">Spirosoma flavum</name>
    <dbReference type="NCBI Taxonomy" id="2048557"/>
    <lineage>
        <taxon>Bacteria</taxon>
        <taxon>Pseudomonadati</taxon>
        <taxon>Bacteroidota</taxon>
        <taxon>Cytophagia</taxon>
        <taxon>Cytophagales</taxon>
        <taxon>Cytophagaceae</taxon>
        <taxon>Spirosoma</taxon>
    </lineage>
</organism>
<dbReference type="SUPFAM" id="SSF53335">
    <property type="entry name" value="S-adenosyl-L-methionine-dependent methyltransferases"/>
    <property type="match status" value="1"/>
</dbReference>
<proteinExistence type="predicted"/>
<gene>
    <name evidence="2" type="ORF">ACFS25_11750</name>
</gene>
<evidence type="ECO:0000313" key="2">
    <source>
        <dbReference type="EMBL" id="MFD2934458.1"/>
    </source>
</evidence>
<dbReference type="InterPro" id="IPR029063">
    <property type="entry name" value="SAM-dependent_MTases_sf"/>
</dbReference>
<dbReference type="CDD" id="cd02440">
    <property type="entry name" value="AdoMet_MTases"/>
    <property type="match status" value="1"/>
</dbReference>
<keyword evidence="2" id="KW-0808">Transferase</keyword>
<dbReference type="EMBL" id="JBHUOM010000002">
    <property type="protein sequence ID" value="MFD2934458.1"/>
    <property type="molecule type" value="Genomic_DNA"/>
</dbReference>
<evidence type="ECO:0000313" key="3">
    <source>
        <dbReference type="Proteomes" id="UP001597512"/>
    </source>
</evidence>
<protein>
    <submittedName>
        <fullName evidence="2">Class I SAM-dependent methyltransferase</fullName>
        <ecNumber evidence="2">2.1.1.-</ecNumber>
    </submittedName>
</protein>
<dbReference type="InterPro" id="IPR041698">
    <property type="entry name" value="Methyltransf_25"/>
</dbReference>